<evidence type="ECO:0000313" key="12">
    <source>
        <dbReference type="EMBL" id="GFG39116.1"/>
    </source>
</evidence>
<protein>
    <recommendedName>
        <fullName evidence="11">Ionotropic glutamate receptor C-terminal domain-containing protein</fullName>
    </recommendedName>
</protein>
<evidence type="ECO:0000256" key="5">
    <source>
        <dbReference type="ARBA" id="ARBA00022989"/>
    </source>
</evidence>
<sequence>MVLLLLLPVFGTIHATLIMTNNDLMAADQRHLVTCVKTVLQRHIPPERPLMICLPGSLGNTKDAPSGSIHTQTYDIMLQAINEESKWLLHTTKPEVDTLKTSMEAEVSSVVYTVLSSEHGARNTANKLAYQVGDLRRKKSLNNRGTFFVVVTHSFESPKQLAEKIFETLWREFNILDVLVLTPVTSNTLFETGNRINDGTRVFRFYTRFPFHSSGDEIMLIDEYFVDTKVKSVHNSNLFPNKVPIKFQNHNILSVLTAELLPVTMSVNKSADENNTQIEYKGAEIDLFKLSLENLNLSYVYKPHDKDVPPSYALLANLITGDFDMMFASTPLHEKILQYGEPSTTNYETGYKWYVPCPAPIPRLEKISGIFSPSVWVSLIISFGAVTTVMWLLAKRSSKTENKDYRTVSNCIYNAWATALGVSAFQPSTTAMRTIFFLWICYCYSISTLFQTFFTSFLVNPGFGKQIENFKELLSSGLEYGYDQQLYGQFFDNSTQDVELDRLFKPTDCADRELCLLRVVNDNDFATLQVEFMTMYFVTIYLQKQSLLCYLKDNFRVIDIVFYFPQGSHFRFPINRVVRRIIEAGLMKKFENNMKELWKIQKQSLAVRYFAVKDNSVEDFFVFSTSHLQIAFWSLALGVGLSSVCLLFEILCYRLGVVQ</sequence>
<keyword evidence="4 9" id="KW-0812">Transmembrane</keyword>
<evidence type="ECO:0000256" key="1">
    <source>
        <dbReference type="ARBA" id="ARBA00004651"/>
    </source>
</evidence>
<dbReference type="GO" id="GO:0005886">
    <property type="term" value="C:plasma membrane"/>
    <property type="evidence" value="ECO:0007669"/>
    <property type="project" value="UniProtKB-SubCell"/>
</dbReference>
<evidence type="ECO:0000259" key="11">
    <source>
        <dbReference type="Pfam" id="PF00060"/>
    </source>
</evidence>
<keyword evidence="3" id="KW-1003">Cell membrane</keyword>
<feature type="chain" id="PRO_5027015981" description="Ionotropic glutamate receptor C-terminal domain-containing protein" evidence="10">
    <location>
        <begin position="16"/>
        <end position="659"/>
    </location>
</feature>
<evidence type="ECO:0000256" key="3">
    <source>
        <dbReference type="ARBA" id="ARBA00022475"/>
    </source>
</evidence>
<dbReference type="InParanoid" id="A0A6L2Q321"/>
<comment type="caution">
    <text evidence="12">The sequence shown here is derived from an EMBL/GenBank/DDBJ whole genome shotgun (WGS) entry which is preliminary data.</text>
</comment>
<dbReference type="Pfam" id="PF00060">
    <property type="entry name" value="Lig_chan"/>
    <property type="match status" value="1"/>
</dbReference>
<comment type="subcellular location">
    <subcellularLocation>
        <location evidence="1">Cell membrane</location>
        <topology evidence="1">Multi-pass membrane protein</topology>
    </subcellularLocation>
</comment>
<proteinExistence type="inferred from homology"/>
<keyword evidence="7" id="KW-0675">Receptor</keyword>
<dbReference type="EMBL" id="BLKM01000869">
    <property type="protein sequence ID" value="GFG39116.1"/>
    <property type="molecule type" value="Genomic_DNA"/>
</dbReference>
<evidence type="ECO:0000256" key="10">
    <source>
        <dbReference type="SAM" id="SignalP"/>
    </source>
</evidence>
<feature type="transmembrane region" description="Helical" evidence="9">
    <location>
        <begin position="436"/>
        <end position="459"/>
    </location>
</feature>
<dbReference type="GO" id="GO:0015276">
    <property type="term" value="F:ligand-gated monoatomic ion channel activity"/>
    <property type="evidence" value="ECO:0007669"/>
    <property type="project" value="InterPro"/>
</dbReference>
<dbReference type="InterPro" id="IPR001320">
    <property type="entry name" value="Iontro_rcpt_C"/>
</dbReference>
<evidence type="ECO:0000313" key="13">
    <source>
        <dbReference type="Proteomes" id="UP000502823"/>
    </source>
</evidence>
<dbReference type="AlphaFoldDB" id="A0A6L2Q321"/>
<reference evidence="13" key="1">
    <citation type="submission" date="2020-01" db="EMBL/GenBank/DDBJ databases">
        <title>Draft genome sequence of the Termite Coptotermes fromosanus.</title>
        <authorList>
            <person name="Itakura S."/>
            <person name="Yosikawa Y."/>
            <person name="Umezawa K."/>
        </authorList>
    </citation>
    <scope>NUCLEOTIDE SEQUENCE [LARGE SCALE GENOMIC DNA]</scope>
</reference>
<organism evidence="12 13">
    <name type="scientific">Coptotermes formosanus</name>
    <name type="common">Formosan subterranean termite</name>
    <dbReference type="NCBI Taxonomy" id="36987"/>
    <lineage>
        <taxon>Eukaryota</taxon>
        <taxon>Metazoa</taxon>
        <taxon>Ecdysozoa</taxon>
        <taxon>Arthropoda</taxon>
        <taxon>Hexapoda</taxon>
        <taxon>Insecta</taxon>
        <taxon>Pterygota</taxon>
        <taxon>Neoptera</taxon>
        <taxon>Polyneoptera</taxon>
        <taxon>Dictyoptera</taxon>
        <taxon>Blattodea</taxon>
        <taxon>Blattoidea</taxon>
        <taxon>Termitoidae</taxon>
        <taxon>Rhinotermitidae</taxon>
        <taxon>Coptotermes</taxon>
    </lineage>
</organism>
<feature type="signal peptide" evidence="10">
    <location>
        <begin position="1"/>
        <end position="15"/>
    </location>
</feature>
<feature type="domain" description="Ionotropic glutamate receptor C-terminal" evidence="11">
    <location>
        <begin position="373"/>
        <end position="538"/>
    </location>
</feature>
<comment type="similarity">
    <text evidence="2">Belongs to the glutamate-gated ion channel (TC 1.A.10.1) family.</text>
</comment>
<keyword evidence="13" id="KW-1185">Reference proteome</keyword>
<keyword evidence="8" id="KW-0325">Glycoprotein</keyword>
<feature type="transmembrane region" description="Helical" evidence="9">
    <location>
        <begin position="630"/>
        <end position="653"/>
    </location>
</feature>
<evidence type="ECO:0000256" key="4">
    <source>
        <dbReference type="ARBA" id="ARBA00022692"/>
    </source>
</evidence>
<evidence type="ECO:0000256" key="9">
    <source>
        <dbReference type="SAM" id="Phobius"/>
    </source>
</evidence>
<gene>
    <name evidence="12" type="ORF">Cfor_10595</name>
</gene>
<dbReference type="GO" id="GO:0050906">
    <property type="term" value="P:detection of stimulus involved in sensory perception"/>
    <property type="evidence" value="ECO:0007669"/>
    <property type="project" value="UniProtKB-ARBA"/>
</dbReference>
<feature type="transmembrane region" description="Helical" evidence="9">
    <location>
        <begin position="375"/>
        <end position="394"/>
    </location>
</feature>
<accession>A0A6L2Q321</accession>
<dbReference type="SUPFAM" id="SSF53850">
    <property type="entry name" value="Periplasmic binding protein-like II"/>
    <property type="match status" value="1"/>
</dbReference>
<dbReference type="Gene3D" id="1.10.287.70">
    <property type="match status" value="1"/>
</dbReference>
<dbReference type="PANTHER" id="PTHR42643:SF30">
    <property type="entry name" value="IONOTROPIC RECEPTOR 40A-RELATED"/>
    <property type="match status" value="1"/>
</dbReference>
<dbReference type="Proteomes" id="UP000502823">
    <property type="component" value="Unassembled WGS sequence"/>
</dbReference>
<keyword evidence="10" id="KW-0732">Signal</keyword>
<keyword evidence="6 9" id="KW-0472">Membrane</keyword>
<name>A0A6L2Q321_COPFO</name>
<dbReference type="OrthoDB" id="8050636at2759"/>
<evidence type="ECO:0000256" key="7">
    <source>
        <dbReference type="ARBA" id="ARBA00023170"/>
    </source>
</evidence>
<dbReference type="Gene3D" id="3.40.190.10">
    <property type="entry name" value="Periplasmic binding protein-like II"/>
    <property type="match status" value="1"/>
</dbReference>
<dbReference type="PANTHER" id="PTHR42643">
    <property type="entry name" value="IONOTROPIC RECEPTOR 20A-RELATED"/>
    <property type="match status" value="1"/>
</dbReference>
<evidence type="ECO:0000256" key="2">
    <source>
        <dbReference type="ARBA" id="ARBA00008685"/>
    </source>
</evidence>
<dbReference type="InterPro" id="IPR052192">
    <property type="entry name" value="Insect_Ionotropic_Sensory_Rcpt"/>
</dbReference>
<evidence type="ECO:0000256" key="8">
    <source>
        <dbReference type="ARBA" id="ARBA00023180"/>
    </source>
</evidence>
<evidence type="ECO:0000256" key="6">
    <source>
        <dbReference type="ARBA" id="ARBA00023136"/>
    </source>
</evidence>
<keyword evidence="5 9" id="KW-1133">Transmembrane helix</keyword>